<evidence type="ECO:0000313" key="2">
    <source>
        <dbReference type="EMBL" id="PPQ88774.1"/>
    </source>
</evidence>
<dbReference type="STRING" id="93625.A0A409XDH0"/>
<organism evidence="2 3">
    <name type="scientific">Psilocybe cyanescens</name>
    <dbReference type="NCBI Taxonomy" id="93625"/>
    <lineage>
        <taxon>Eukaryota</taxon>
        <taxon>Fungi</taxon>
        <taxon>Dikarya</taxon>
        <taxon>Basidiomycota</taxon>
        <taxon>Agaricomycotina</taxon>
        <taxon>Agaricomycetes</taxon>
        <taxon>Agaricomycetidae</taxon>
        <taxon>Agaricales</taxon>
        <taxon>Agaricineae</taxon>
        <taxon>Strophariaceae</taxon>
        <taxon>Psilocybe</taxon>
    </lineage>
</organism>
<name>A0A409XDH0_PSICY</name>
<feature type="region of interest" description="Disordered" evidence="1">
    <location>
        <begin position="1"/>
        <end position="33"/>
    </location>
</feature>
<dbReference type="AlphaFoldDB" id="A0A409XDH0"/>
<evidence type="ECO:0000256" key="1">
    <source>
        <dbReference type="SAM" id="MobiDB-lite"/>
    </source>
</evidence>
<feature type="region of interest" description="Disordered" evidence="1">
    <location>
        <begin position="61"/>
        <end position="88"/>
    </location>
</feature>
<evidence type="ECO:0000313" key="3">
    <source>
        <dbReference type="Proteomes" id="UP000283269"/>
    </source>
</evidence>
<dbReference type="InParanoid" id="A0A409XDH0"/>
<reference evidence="2 3" key="1">
    <citation type="journal article" date="2018" name="Evol. Lett.">
        <title>Horizontal gene cluster transfer increased hallucinogenic mushroom diversity.</title>
        <authorList>
            <person name="Reynolds H.T."/>
            <person name="Vijayakumar V."/>
            <person name="Gluck-Thaler E."/>
            <person name="Korotkin H.B."/>
            <person name="Matheny P.B."/>
            <person name="Slot J.C."/>
        </authorList>
    </citation>
    <scope>NUCLEOTIDE SEQUENCE [LARGE SCALE GENOMIC DNA]</scope>
    <source>
        <strain evidence="2 3">2631</strain>
    </source>
</reference>
<gene>
    <name evidence="2" type="ORF">CVT25_008632</name>
</gene>
<sequence length="269" mass="28962">MQHGPGHATAIRARDSKRSPLPPSRHSTTFYNSFQNNPNESCADLTAWGASVKGVGGGAAATAGGRGAGVGVRNGETSNSGKDEDEVEWDYNGTSNLKTKRLSSPYSCSSRTLLILLAPYHPPAPIHVHPVSFHNTSVNGAFGKCAVPVTPGSASAKRRDTQGEKEDEGRRPGETKMVLLAISARMLLTPPMVPATKRDCHVVFKEKKIINQPAFSQLDIYRHQRLPLCTLLALTLTQISSAGASGGSFKRLISRTICWNYYLLIPVVI</sequence>
<proteinExistence type="predicted"/>
<dbReference type="Proteomes" id="UP000283269">
    <property type="component" value="Unassembled WGS sequence"/>
</dbReference>
<dbReference type="EMBL" id="NHYD01002028">
    <property type="protein sequence ID" value="PPQ88774.1"/>
    <property type="molecule type" value="Genomic_DNA"/>
</dbReference>
<feature type="compositionally biased region" description="Basic and acidic residues" evidence="1">
    <location>
        <begin position="157"/>
        <end position="172"/>
    </location>
</feature>
<accession>A0A409XDH0</accession>
<keyword evidence="3" id="KW-1185">Reference proteome</keyword>
<comment type="caution">
    <text evidence="2">The sequence shown here is derived from an EMBL/GenBank/DDBJ whole genome shotgun (WGS) entry which is preliminary data.</text>
</comment>
<feature type="compositionally biased region" description="Gly residues" evidence="1">
    <location>
        <begin position="61"/>
        <end position="72"/>
    </location>
</feature>
<feature type="region of interest" description="Disordered" evidence="1">
    <location>
        <begin position="150"/>
        <end position="172"/>
    </location>
</feature>
<protein>
    <submittedName>
        <fullName evidence="2">Uncharacterized protein</fullName>
    </submittedName>
</protein>